<protein>
    <recommendedName>
        <fullName evidence="1">Glucosidase 2 subunit beta</fullName>
    </recommendedName>
</protein>
<organism evidence="10">
    <name type="scientific">Panstrongylus lignarius</name>
    <dbReference type="NCBI Taxonomy" id="156445"/>
    <lineage>
        <taxon>Eukaryota</taxon>
        <taxon>Metazoa</taxon>
        <taxon>Ecdysozoa</taxon>
        <taxon>Arthropoda</taxon>
        <taxon>Hexapoda</taxon>
        <taxon>Insecta</taxon>
        <taxon>Pterygota</taxon>
        <taxon>Neoptera</taxon>
        <taxon>Paraneoptera</taxon>
        <taxon>Hemiptera</taxon>
        <taxon>Heteroptera</taxon>
        <taxon>Panheteroptera</taxon>
        <taxon>Cimicomorpha</taxon>
        <taxon>Reduviidae</taxon>
        <taxon>Triatominae</taxon>
        <taxon>Panstrongylus</taxon>
    </lineage>
</organism>
<keyword evidence="4" id="KW-0106">Calcium</keyword>
<dbReference type="InterPro" id="IPR036607">
    <property type="entry name" value="PRKCSH"/>
</dbReference>
<evidence type="ECO:0000256" key="3">
    <source>
        <dbReference type="ARBA" id="ARBA00022824"/>
    </source>
</evidence>
<dbReference type="Pfam" id="PF12999">
    <property type="entry name" value="PRKCSH-like"/>
    <property type="match status" value="1"/>
</dbReference>
<keyword evidence="3" id="KW-0256">Endoplasmic reticulum</keyword>
<dbReference type="PROSITE" id="PS51914">
    <property type="entry name" value="MRH"/>
    <property type="match status" value="1"/>
</dbReference>
<reference evidence="10" key="1">
    <citation type="journal article" date="2018" name="PLoS Negl. Trop. Dis.">
        <title>An insight into the salivary gland and fat body transcriptome of Panstrongylus lignarius (Hemiptera: Heteroptera), the main vector of Chagas disease in Peru.</title>
        <authorList>
            <person name="Nevoa J.C."/>
            <person name="Mendes M.T."/>
            <person name="da Silva M.V."/>
            <person name="Soares S.C."/>
            <person name="Oliveira C.J.F."/>
            <person name="Ribeiro J.M.C."/>
        </authorList>
    </citation>
    <scope>NUCLEOTIDE SEQUENCE</scope>
</reference>
<accession>A0A224XAH6</accession>
<dbReference type="InterPro" id="IPR044865">
    <property type="entry name" value="MRH_dom"/>
</dbReference>
<dbReference type="InterPro" id="IPR011992">
    <property type="entry name" value="EF-hand-dom_pair"/>
</dbReference>
<name>A0A224XAH6_9HEMI</name>
<dbReference type="AlphaFoldDB" id="A0A224XAH6"/>
<feature type="coiled-coil region" evidence="6">
    <location>
        <begin position="163"/>
        <end position="234"/>
    </location>
</feature>
<evidence type="ECO:0000256" key="2">
    <source>
        <dbReference type="ARBA" id="ARBA00022729"/>
    </source>
</evidence>
<dbReference type="SUPFAM" id="SSF50911">
    <property type="entry name" value="Mannose 6-phosphate receptor domain"/>
    <property type="match status" value="1"/>
</dbReference>
<evidence type="ECO:0000256" key="8">
    <source>
        <dbReference type="SAM" id="SignalP"/>
    </source>
</evidence>
<feature type="chain" id="PRO_5012781818" description="Glucosidase 2 subunit beta" evidence="8">
    <location>
        <begin position="20"/>
        <end position="548"/>
    </location>
</feature>
<dbReference type="InterPro" id="IPR028146">
    <property type="entry name" value="PRKCSH_N"/>
</dbReference>
<dbReference type="PANTHER" id="PTHR12630:SF1">
    <property type="entry name" value="GLUCOSIDASE 2 SUBUNIT BETA"/>
    <property type="match status" value="1"/>
</dbReference>
<dbReference type="PROSITE" id="PS00018">
    <property type="entry name" value="EF_HAND_1"/>
    <property type="match status" value="1"/>
</dbReference>
<dbReference type="InterPro" id="IPR036055">
    <property type="entry name" value="LDL_receptor-like_sf"/>
</dbReference>
<feature type="domain" description="MRH" evidence="9">
    <location>
        <begin position="436"/>
        <end position="535"/>
    </location>
</feature>
<dbReference type="GO" id="GO:0006491">
    <property type="term" value="P:N-glycan processing"/>
    <property type="evidence" value="ECO:0007669"/>
    <property type="project" value="TreeGrafter"/>
</dbReference>
<proteinExistence type="predicted"/>
<evidence type="ECO:0000256" key="1">
    <source>
        <dbReference type="ARBA" id="ARBA00022387"/>
    </source>
</evidence>
<dbReference type="InterPro" id="IPR018247">
    <property type="entry name" value="EF_Hand_1_Ca_BS"/>
</dbReference>
<dbReference type="InterPro" id="IPR009011">
    <property type="entry name" value="Man6P_isomerase_rcpt-bd_dom_sf"/>
</dbReference>
<feature type="compositionally biased region" description="Acidic residues" evidence="7">
    <location>
        <begin position="347"/>
        <end position="369"/>
    </location>
</feature>
<evidence type="ECO:0000256" key="7">
    <source>
        <dbReference type="SAM" id="MobiDB-lite"/>
    </source>
</evidence>
<keyword evidence="5" id="KW-1015">Disulfide bond</keyword>
<dbReference type="SUPFAM" id="SSF47473">
    <property type="entry name" value="EF-hand"/>
    <property type="match status" value="1"/>
</dbReference>
<evidence type="ECO:0000256" key="4">
    <source>
        <dbReference type="ARBA" id="ARBA00022837"/>
    </source>
</evidence>
<feature type="region of interest" description="Disordered" evidence="7">
    <location>
        <begin position="310"/>
        <end position="387"/>
    </location>
</feature>
<dbReference type="GO" id="GO:0017177">
    <property type="term" value="C:glucosidase II complex"/>
    <property type="evidence" value="ECO:0007669"/>
    <property type="project" value="TreeGrafter"/>
</dbReference>
<feature type="signal peptide" evidence="8">
    <location>
        <begin position="1"/>
        <end position="19"/>
    </location>
</feature>
<dbReference type="Gene3D" id="4.10.400.10">
    <property type="entry name" value="Low-density Lipoprotein Receptor"/>
    <property type="match status" value="1"/>
</dbReference>
<dbReference type="EMBL" id="GFTR01007091">
    <property type="protein sequence ID" value="JAW09335.1"/>
    <property type="molecule type" value="Transcribed_RNA"/>
</dbReference>
<keyword evidence="2 8" id="KW-0732">Signal</keyword>
<feature type="compositionally biased region" description="Basic and acidic residues" evidence="7">
    <location>
        <begin position="370"/>
        <end position="387"/>
    </location>
</feature>
<feature type="compositionally biased region" description="Basic and acidic residues" evidence="7">
    <location>
        <begin position="326"/>
        <end position="346"/>
    </location>
</feature>
<sequence>MGVIEVLLFFFTMFIFSRSSEKLLPRGVPVSQQALYDSLQDFTCFDGTLRLPFVFVNDDYCDCQDGSDEPGTSACPNGRFYCQNVGYIPHELPSSRVNDGVCDCCDASDEYVYGNCTNVCSLLGAEAKKAAEKEAEIASQGNELRLQMIAAGKQIKLQKQERLSALEAEKIEAARLKDEASRLKQIAESAEYSALETHRLRKEEQKEAEEKLEKEKLEQEAKEMFGQLDSNEDNILQTDELMKEVFDQNKDGDVSDSELKFLFNTNTDVSWDTFLEAWPQVKPYFLVDKEQNIPLDNKDDQVDEASIIDYSESPTTESPPYFDSDSDQKSDNTREEDWEKDVALKPDEEEEEEEAEPEHEEEDEDDDKRDEELEQNKPEDQYDENTLKIIDEANKARSRLESAERSLQDVERELSRVKDSLEKDYGPEDEFIPLDGQCYTYSDREYTYKLCPFDQVVQMGKSGGSETRLGVWAGWVEDSQYKTMLYDKGQTCWNGPQRSTKVSLNCGLETAVIGASEPNKCEYELILKTPAACKFPSQTQPVDTHDEF</sequence>
<evidence type="ECO:0000256" key="5">
    <source>
        <dbReference type="ARBA" id="ARBA00023157"/>
    </source>
</evidence>
<dbReference type="PANTHER" id="PTHR12630">
    <property type="entry name" value="N-LINKED OLIGOSACCHARIDE PROCESSING"/>
    <property type="match status" value="1"/>
</dbReference>
<dbReference type="Pfam" id="PF13015">
    <property type="entry name" value="PRKCSH_1"/>
    <property type="match status" value="1"/>
</dbReference>
<evidence type="ECO:0000259" key="9">
    <source>
        <dbReference type="PROSITE" id="PS51914"/>
    </source>
</evidence>
<keyword evidence="6" id="KW-0175">Coiled coil</keyword>
<dbReference type="Gene3D" id="2.70.130.10">
    <property type="entry name" value="Mannose-6-phosphate receptor binding domain"/>
    <property type="match status" value="1"/>
</dbReference>
<evidence type="ECO:0000313" key="10">
    <source>
        <dbReference type="EMBL" id="JAW09335.1"/>
    </source>
</evidence>
<feature type="coiled-coil region" evidence="6">
    <location>
        <begin position="390"/>
        <end position="420"/>
    </location>
</feature>
<evidence type="ECO:0000256" key="6">
    <source>
        <dbReference type="SAM" id="Coils"/>
    </source>
</evidence>
<dbReference type="InterPro" id="IPR039794">
    <property type="entry name" value="Gtb1-like"/>
</dbReference>